<evidence type="ECO:0000313" key="2">
    <source>
        <dbReference type="EMBL" id="TWJ11264.1"/>
    </source>
</evidence>
<comment type="caution">
    <text evidence="2">The sequence shown here is derived from an EMBL/GenBank/DDBJ whole genome shotgun (WGS) entry which is preliminary data.</text>
</comment>
<dbReference type="PRINTS" id="PR00081">
    <property type="entry name" value="GDHRDH"/>
</dbReference>
<reference evidence="2 3" key="1">
    <citation type="submission" date="2019-07" db="EMBL/GenBank/DDBJ databases">
        <title>Genomic Encyclopedia of Archaeal and Bacterial Type Strains, Phase II (KMG-II): from individual species to whole genera.</title>
        <authorList>
            <person name="Goeker M."/>
        </authorList>
    </citation>
    <scope>NUCLEOTIDE SEQUENCE [LARGE SCALE GENOMIC DNA]</scope>
    <source>
        <strain evidence="2 3">ATCC BAA-1139</strain>
    </source>
</reference>
<dbReference type="RefSeq" id="WP_145026308.1">
    <property type="nucleotide sequence ID" value="NZ_VLLN01000055.1"/>
</dbReference>
<name>A0A562V039_9BACT</name>
<dbReference type="FunFam" id="3.40.50.720:FF:000084">
    <property type="entry name" value="Short-chain dehydrogenase reductase"/>
    <property type="match status" value="1"/>
</dbReference>
<sequence>MSAERILVTGASRGIGRAICLRLAASGANIAACGSSHAGELEGLVGELRGLGVKAFPLLGDLSDPAVPARLVNEAAEALGGLDGVVSNAGIARPGMLDTLAVADWDLIFSVNVRAPWQLAVAAHPWLKREGGAFVSVASMSGVQPYSGMGAYSPSKSALIMLIRQLAQEWAPEGIRVNCVSPGLVRTPLTQSIYDSPEAKAAREALIPMHRIAEADADMAGIVAFLLSRDAGFITGQNILADGGLLDSIHTHIVGRPRSGS</sequence>
<dbReference type="EMBL" id="VLLN01000055">
    <property type="protein sequence ID" value="TWJ11264.1"/>
    <property type="molecule type" value="Genomic_DNA"/>
</dbReference>
<accession>A0A562V039</accession>
<evidence type="ECO:0000256" key="1">
    <source>
        <dbReference type="ARBA" id="ARBA00006484"/>
    </source>
</evidence>
<evidence type="ECO:0000313" key="3">
    <source>
        <dbReference type="Proteomes" id="UP000319449"/>
    </source>
</evidence>
<dbReference type="InterPro" id="IPR036291">
    <property type="entry name" value="NAD(P)-bd_dom_sf"/>
</dbReference>
<dbReference type="PANTHER" id="PTHR43943">
    <property type="entry name" value="DEHYDROGENASE/REDUCTASE (SDR FAMILY) MEMBER 4"/>
    <property type="match status" value="1"/>
</dbReference>
<dbReference type="PRINTS" id="PR00080">
    <property type="entry name" value="SDRFAMILY"/>
</dbReference>
<dbReference type="SUPFAM" id="SSF51735">
    <property type="entry name" value="NAD(P)-binding Rossmann-fold domains"/>
    <property type="match status" value="1"/>
</dbReference>
<dbReference type="Proteomes" id="UP000319449">
    <property type="component" value="Unassembled WGS sequence"/>
</dbReference>
<protein>
    <submittedName>
        <fullName evidence="2">NAD(P)-dependent dehydrogenase (Short-subunit alcohol dehydrogenase family)</fullName>
    </submittedName>
</protein>
<dbReference type="PANTHER" id="PTHR43943:SF2">
    <property type="entry name" value="DEHYDROGENASE_REDUCTASE 4"/>
    <property type="match status" value="1"/>
</dbReference>
<keyword evidence="3" id="KW-1185">Reference proteome</keyword>
<dbReference type="OrthoDB" id="5363038at2"/>
<dbReference type="CDD" id="cd05233">
    <property type="entry name" value="SDR_c"/>
    <property type="match status" value="1"/>
</dbReference>
<dbReference type="Pfam" id="PF13561">
    <property type="entry name" value="adh_short_C2"/>
    <property type="match status" value="1"/>
</dbReference>
<dbReference type="Gene3D" id="3.40.50.720">
    <property type="entry name" value="NAD(P)-binding Rossmann-like Domain"/>
    <property type="match status" value="1"/>
</dbReference>
<dbReference type="InterPro" id="IPR002347">
    <property type="entry name" value="SDR_fam"/>
</dbReference>
<gene>
    <name evidence="2" type="ORF">JN12_04041</name>
</gene>
<organism evidence="2 3">
    <name type="scientific">Geobacter argillaceus</name>
    <dbReference type="NCBI Taxonomy" id="345631"/>
    <lineage>
        <taxon>Bacteria</taxon>
        <taxon>Pseudomonadati</taxon>
        <taxon>Thermodesulfobacteriota</taxon>
        <taxon>Desulfuromonadia</taxon>
        <taxon>Geobacterales</taxon>
        <taxon>Geobacteraceae</taxon>
        <taxon>Geobacter</taxon>
    </lineage>
</organism>
<comment type="similarity">
    <text evidence="1">Belongs to the short-chain dehydrogenases/reductases (SDR) family.</text>
</comment>
<dbReference type="AlphaFoldDB" id="A0A562V039"/>
<proteinExistence type="inferred from homology"/>